<evidence type="ECO:0000313" key="2">
    <source>
        <dbReference type="Proteomes" id="UP000230027"/>
    </source>
</evidence>
<name>A0A2M7U344_9BACT</name>
<comment type="caution">
    <text evidence="1">The sequence shown here is derived from an EMBL/GenBank/DDBJ whole genome shotgun (WGS) entry which is preliminary data.</text>
</comment>
<evidence type="ECO:0000313" key="1">
    <source>
        <dbReference type="EMBL" id="PIZ64843.1"/>
    </source>
</evidence>
<reference evidence="2" key="1">
    <citation type="submission" date="2017-09" db="EMBL/GenBank/DDBJ databases">
        <title>Depth-based differentiation of microbial function through sediment-hosted aquifers and enrichment of novel symbionts in the deep terrestrial subsurface.</title>
        <authorList>
            <person name="Probst A.J."/>
            <person name="Ladd B."/>
            <person name="Jarett J.K."/>
            <person name="Geller-Mcgrath D.E."/>
            <person name="Sieber C.M.K."/>
            <person name="Emerson J.B."/>
            <person name="Anantharaman K."/>
            <person name="Thomas B.C."/>
            <person name="Malmstrom R."/>
            <person name="Stieglmeier M."/>
            <person name="Klingl A."/>
            <person name="Woyke T."/>
            <person name="Ryan C.M."/>
            <person name="Banfield J.F."/>
        </authorList>
    </citation>
    <scope>NUCLEOTIDE SEQUENCE [LARGE SCALE GENOMIC DNA]</scope>
</reference>
<dbReference type="Proteomes" id="UP000230027">
    <property type="component" value="Unassembled WGS sequence"/>
</dbReference>
<dbReference type="AlphaFoldDB" id="A0A2M7U344"/>
<dbReference type="InterPro" id="IPR043519">
    <property type="entry name" value="NT_sf"/>
</dbReference>
<dbReference type="EMBL" id="PFOD01000069">
    <property type="protein sequence ID" value="PIZ64843.1"/>
    <property type="molecule type" value="Genomic_DNA"/>
</dbReference>
<accession>A0A2M7U344</accession>
<sequence length="277" mass="32726">MEDEIVKTLKYFDHFEYPPTFDEVWIFLGKSSRKEKLNCYLEKMAAGDDITAEYIDENRYALQRSEEILKKYKNRYYQSKKYIEESLPILIGLKLIPTIKYIGYSGSLAMKNASGQSDIDLFIITPPGQIWMTRFIILVHKHIICLLNINIGRKFCFNLFFAEDGLILAKKKQNIYIAHELLQLKTIFDRDDHLQKLKYANSWVFKFFPNVQIKVTDSDSIYSPLKHSKVMIIIEKIARYIQVWWLRKKKLKFVEFGAQLWLIQDDYEKNCCGGDGI</sequence>
<organism evidence="1 2">
    <name type="scientific">Candidatus Roizmanbacteria bacterium CG_4_10_14_0_2_um_filter_36_9</name>
    <dbReference type="NCBI Taxonomy" id="1974823"/>
    <lineage>
        <taxon>Bacteria</taxon>
        <taxon>Candidatus Roizmaniibacteriota</taxon>
    </lineage>
</organism>
<gene>
    <name evidence="1" type="ORF">COY14_03845</name>
</gene>
<protein>
    <recommendedName>
        <fullName evidence="3">Polymerase nucleotidyl transferase domain-containing protein</fullName>
    </recommendedName>
</protein>
<proteinExistence type="predicted"/>
<evidence type="ECO:0008006" key="3">
    <source>
        <dbReference type="Google" id="ProtNLM"/>
    </source>
</evidence>
<dbReference type="SUPFAM" id="SSF81301">
    <property type="entry name" value="Nucleotidyltransferase"/>
    <property type="match status" value="1"/>
</dbReference>